<keyword evidence="3" id="KW-1185">Reference proteome</keyword>
<gene>
    <name evidence="2" type="ORF">H3Z74_19075</name>
</gene>
<accession>A0A7H0LGJ8</accession>
<evidence type="ECO:0000256" key="1">
    <source>
        <dbReference type="SAM" id="MobiDB-lite"/>
    </source>
</evidence>
<feature type="compositionally biased region" description="Low complexity" evidence="1">
    <location>
        <begin position="14"/>
        <end position="27"/>
    </location>
</feature>
<proteinExistence type="predicted"/>
<sequence>MSGDEQKPSTDPHAAAASAASQKAGQAVPDAHGLSDDMNDLLLGLKRKIAASPGLQGILHGAEDVEDFFKRLVGIASDHNVEITPEQCKAFVKRRDDVVAANVGTEPPPSSQTNGCTLGNTCQHLCTANPYNSSCR</sequence>
<dbReference type="EMBL" id="CP061038">
    <property type="protein sequence ID" value="QNQ08801.1"/>
    <property type="molecule type" value="Genomic_DNA"/>
</dbReference>
<feature type="region of interest" description="Disordered" evidence="1">
    <location>
        <begin position="1"/>
        <end position="36"/>
    </location>
</feature>
<dbReference type="Proteomes" id="UP000516148">
    <property type="component" value="Chromosome"/>
</dbReference>
<reference evidence="2 3" key="1">
    <citation type="submission" date="2020-09" db="EMBL/GenBank/DDBJ databases">
        <title>Sphingomonas sp., a new species isolated from pork steak.</title>
        <authorList>
            <person name="Heidler von Heilborn D."/>
        </authorList>
    </citation>
    <scope>NUCLEOTIDE SEQUENCE [LARGE SCALE GENOMIC DNA]</scope>
    <source>
        <strain evidence="3">S8-3T</strain>
    </source>
</reference>
<name>A0A7H0LGJ8_9SPHN</name>
<evidence type="ECO:0000313" key="2">
    <source>
        <dbReference type="EMBL" id="QNQ08801.1"/>
    </source>
</evidence>
<dbReference type="KEGG" id="spap:H3Z74_19075"/>
<dbReference type="RefSeq" id="WP_187761128.1">
    <property type="nucleotide sequence ID" value="NZ_CP061038.1"/>
</dbReference>
<feature type="compositionally biased region" description="Basic and acidic residues" evidence="1">
    <location>
        <begin position="1"/>
        <end position="10"/>
    </location>
</feature>
<dbReference type="AlphaFoldDB" id="A0A7H0LGJ8"/>
<organism evidence="2 3">
    <name type="scientific">Sphingomonas alpina</name>
    <dbReference type="NCBI Taxonomy" id="653931"/>
    <lineage>
        <taxon>Bacteria</taxon>
        <taxon>Pseudomonadati</taxon>
        <taxon>Pseudomonadota</taxon>
        <taxon>Alphaproteobacteria</taxon>
        <taxon>Sphingomonadales</taxon>
        <taxon>Sphingomonadaceae</taxon>
        <taxon>Sphingomonas</taxon>
    </lineage>
</organism>
<evidence type="ECO:0000313" key="3">
    <source>
        <dbReference type="Proteomes" id="UP000516148"/>
    </source>
</evidence>
<protein>
    <submittedName>
        <fullName evidence="2">Uncharacterized protein</fullName>
    </submittedName>
</protein>